<gene>
    <name evidence="2" type="ORF">H9632_17910</name>
</gene>
<dbReference type="Pfam" id="PF13456">
    <property type="entry name" value="RVT_3"/>
    <property type="match status" value="1"/>
</dbReference>
<proteinExistence type="predicted"/>
<dbReference type="InterPro" id="IPR002156">
    <property type="entry name" value="RNaseH_domain"/>
</dbReference>
<accession>A0ABR8XSL8</accession>
<evidence type="ECO:0000313" key="2">
    <source>
        <dbReference type="EMBL" id="MBD8034939.1"/>
    </source>
</evidence>
<dbReference type="PROSITE" id="PS50879">
    <property type="entry name" value="RNASE_H_1"/>
    <property type="match status" value="1"/>
</dbReference>
<dbReference type="Proteomes" id="UP000600565">
    <property type="component" value="Unassembled WGS sequence"/>
</dbReference>
<organism evidence="2 3">
    <name type="scientific">Solibacillus merdavium</name>
    <dbReference type="NCBI Taxonomy" id="2762218"/>
    <lineage>
        <taxon>Bacteria</taxon>
        <taxon>Bacillati</taxon>
        <taxon>Bacillota</taxon>
        <taxon>Bacilli</taxon>
        <taxon>Bacillales</taxon>
        <taxon>Caryophanaceae</taxon>
        <taxon>Solibacillus</taxon>
    </lineage>
</organism>
<dbReference type="PANTHER" id="PTHR46387">
    <property type="entry name" value="POLYNUCLEOTIDYL TRANSFERASE, RIBONUCLEASE H-LIKE SUPERFAMILY PROTEIN"/>
    <property type="match status" value="1"/>
</dbReference>
<dbReference type="CDD" id="cd09279">
    <property type="entry name" value="RNase_HI_like"/>
    <property type="match status" value="1"/>
</dbReference>
<protein>
    <submittedName>
        <fullName evidence="2">Reverse transcriptase-like protein</fullName>
    </submittedName>
</protein>
<dbReference type="InterPro" id="IPR036397">
    <property type="entry name" value="RNaseH_sf"/>
</dbReference>
<dbReference type="RefSeq" id="WP_191705424.1">
    <property type="nucleotide sequence ID" value="NZ_JACSPW010000027.1"/>
</dbReference>
<keyword evidence="3" id="KW-1185">Reference proteome</keyword>
<reference evidence="2 3" key="1">
    <citation type="submission" date="2020-08" db="EMBL/GenBank/DDBJ databases">
        <title>A Genomic Blueprint of the Chicken Gut Microbiome.</title>
        <authorList>
            <person name="Gilroy R."/>
            <person name="Ravi A."/>
            <person name="Getino M."/>
            <person name="Pursley I."/>
            <person name="Horton D.L."/>
            <person name="Alikhan N.-F."/>
            <person name="Baker D."/>
            <person name="Gharbi K."/>
            <person name="Hall N."/>
            <person name="Watson M."/>
            <person name="Adriaenssens E.M."/>
            <person name="Foster-Nyarko E."/>
            <person name="Jarju S."/>
            <person name="Secka A."/>
            <person name="Antonio M."/>
            <person name="Oren A."/>
            <person name="Chaudhuri R."/>
            <person name="La Ragione R.M."/>
            <person name="Hildebrand F."/>
            <person name="Pallen M.J."/>
        </authorList>
    </citation>
    <scope>NUCLEOTIDE SEQUENCE [LARGE SCALE GENOMIC DNA]</scope>
    <source>
        <strain evidence="2 3">Sa1YVA6</strain>
    </source>
</reference>
<feature type="domain" description="RNase H type-1" evidence="1">
    <location>
        <begin position="70"/>
        <end position="207"/>
    </location>
</feature>
<dbReference type="NCBIfam" id="NF005822">
    <property type="entry name" value="PRK07708.1"/>
    <property type="match status" value="1"/>
</dbReference>
<comment type="caution">
    <text evidence="2">The sequence shown here is derived from an EMBL/GenBank/DDBJ whole genome shotgun (WGS) entry which is preliminary data.</text>
</comment>
<dbReference type="InterPro" id="IPR012337">
    <property type="entry name" value="RNaseH-like_sf"/>
</dbReference>
<dbReference type="SUPFAM" id="SSF53098">
    <property type="entry name" value="Ribonuclease H-like"/>
    <property type="match status" value="1"/>
</dbReference>
<sequence length="228" mass="26374">MELTIEWHYITKSKQEITWRSEAIPAAHAYTLVLDMENTGRTKSIVMTDEHDSTWTLKELKKYLKSLETEPSEVEVYFDGGFHREEKLAGLGIVVYYKQNGKNYRLRTNRLAEYLTSNNEAEYAALNLAVEQLEEMGVHHQKVKIYGDSQVVINEMNGEWAVTDSVLTTWADKIDVKLQKLGIRPHYEYIDRKQNGEADQLANQALQEIEIYADIDVQKSRKKKGDLS</sequence>
<evidence type="ECO:0000313" key="3">
    <source>
        <dbReference type="Proteomes" id="UP000600565"/>
    </source>
</evidence>
<dbReference type="PANTHER" id="PTHR46387:SF2">
    <property type="entry name" value="RIBONUCLEASE HI"/>
    <property type="match status" value="1"/>
</dbReference>
<dbReference type="EMBL" id="JACSPW010000027">
    <property type="protein sequence ID" value="MBD8034939.1"/>
    <property type="molecule type" value="Genomic_DNA"/>
</dbReference>
<dbReference type="Gene3D" id="3.30.420.10">
    <property type="entry name" value="Ribonuclease H-like superfamily/Ribonuclease H"/>
    <property type="match status" value="1"/>
</dbReference>
<name>A0ABR8XSL8_9BACL</name>
<evidence type="ECO:0000259" key="1">
    <source>
        <dbReference type="PROSITE" id="PS50879"/>
    </source>
</evidence>